<gene>
    <name evidence="1" type="ORF">PAXRUDRAFT_17028</name>
</gene>
<evidence type="ECO:0000313" key="1">
    <source>
        <dbReference type="EMBL" id="KIK78173.1"/>
    </source>
</evidence>
<dbReference type="EMBL" id="KN826685">
    <property type="protein sequence ID" value="KIK78173.1"/>
    <property type="molecule type" value="Genomic_DNA"/>
</dbReference>
<dbReference type="Proteomes" id="UP000054538">
    <property type="component" value="Unassembled WGS sequence"/>
</dbReference>
<reference evidence="2" key="2">
    <citation type="submission" date="2015-01" db="EMBL/GenBank/DDBJ databases">
        <title>Evolutionary Origins and Diversification of the Mycorrhizal Mutualists.</title>
        <authorList>
            <consortium name="DOE Joint Genome Institute"/>
            <consortium name="Mycorrhizal Genomics Consortium"/>
            <person name="Kohler A."/>
            <person name="Kuo A."/>
            <person name="Nagy L.G."/>
            <person name="Floudas D."/>
            <person name="Copeland A."/>
            <person name="Barry K.W."/>
            <person name="Cichocki N."/>
            <person name="Veneault-Fourrey C."/>
            <person name="LaButti K."/>
            <person name="Lindquist E.A."/>
            <person name="Lipzen A."/>
            <person name="Lundell T."/>
            <person name="Morin E."/>
            <person name="Murat C."/>
            <person name="Riley R."/>
            <person name="Ohm R."/>
            <person name="Sun H."/>
            <person name="Tunlid A."/>
            <person name="Henrissat B."/>
            <person name="Grigoriev I.V."/>
            <person name="Hibbett D.S."/>
            <person name="Martin F."/>
        </authorList>
    </citation>
    <scope>NUCLEOTIDE SEQUENCE [LARGE SCALE GENOMIC DNA]</scope>
    <source>
        <strain evidence="2">Ve08.2h10</strain>
    </source>
</reference>
<protein>
    <submittedName>
        <fullName evidence="1">Unplaced genomic scaffold scaffold_1863, whole genome shotgun sequence</fullName>
    </submittedName>
</protein>
<evidence type="ECO:0000313" key="2">
    <source>
        <dbReference type="Proteomes" id="UP000054538"/>
    </source>
</evidence>
<dbReference type="InParanoid" id="A0A0D0CS01"/>
<dbReference type="AlphaFoldDB" id="A0A0D0CS01"/>
<accession>A0A0D0CS01</accession>
<proteinExistence type="predicted"/>
<sequence length="53" mass="5675">MTPSVFDGIEVWRLSRPIQNLDILLLKPDVGSSGGIPGSSMLSSSLLFKMAIV</sequence>
<keyword evidence="2" id="KW-1185">Reference proteome</keyword>
<organism evidence="1 2">
    <name type="scientific">Paxillus rubicundulus Ve08.2h10</name>
    <dbReference type="NCBI Taxonomy" id="930991"/>
    <lineage>
        <taxon>Eukaryota</taxon>
        <taxon>Fungi</taxon>
        <taxon>Dikarya</taxon>
        <taxon>Basidiomycota</taxon>
        <taxon>Agaricomycotina</taxon>
        <taxon>Agaricomycetes</taxon>
        <taxon>Agaricomycetidae</taxon>
        <taxon>Boletales</taxon>
        <taxon>Paxilineae</taxon>
        <taxon>Paxillaceae</taxon>
        <taxon>Paxillus</taxon>
    </lineage>
</organism>
<name>A0A0D0CS01_9AGAM</name>
<dbReference type="HOGENOM" id="CLU_3069338_0_0_1"/>
<reference evidence="1 2" key="1">
    <citation type="submission" date="2014-04" db="EMBL/GenBank/DDBJ databases">
        <authorList>
            <consortium name="DOE Joint Genome Institute"/>
            <person name="Kuo A."/>
            <person name="Kohler A."/>
            <person name="Jargeat P."/>
            <person name="Nagy L.G."/>
            <person name="Floudas D."/>
            <person name="Copeland A."/>
            <person name="Barry K.W."/>
            <person name="Cichocki N."/>
            <person name="Veneault-Fourrey C."/>
            <person name="LaButti K."/>
            <person name="Lindquist E.A."/>
            <person name="Lipzen A."/>
            <person name="Lundell T."/>
            <person name="Morin E."/>
            <person name="Murat C."/>
            <person name="Sun H."/>
            <person name="Tunlid A."/>
            <person name="Henrissat B."/>
            <person name="Grigoriev I.V."/>
            <person name="Hibbett D.S."/>
            <person name="Martin F."/>
            <person name="Nordberg H.P."/>
            <person name="Cantor M.N."/>
            <person name="Hua S.X."/>
        </authorList>
    </citation>
    <scope>NUCLEOTIDE SEQUENCE [LARGE SCALE GENOMIC DNA]</scope>
    <source>
        <strain evidence="1 2">Ve08.2h10</strain>
    </source>
</reference>